<feature type="transmembrane region" description="Helical" evidence="1">
    <location>
        <begin position="242"/>
        <end position="264"/>
    </location>
</feature>
<comment type="caution">
    <text evidence="2">The sequence shown here is derived from an EMBL/GenBank/DDBJ whole genome shotgun (WGS) entry which is preliminary data.</text>
</comment>
<dbReference type="EMBL" id="JRES01000339">
    <property type="protein sequence ID" value="KNC32143.1"/>
    <property type="molecule type" value="Genomic_DNA"/>
</dbReference>
<organism evidence="2 3">
    <name type="scientific">Lucilia cuprina</name>
    <name type="common">Green bottle fly</name>
    <name type="synonym">Australian sheep blowfly</name>
    <dbReference type="NCBI Taxonomy" id="7375"/>
    <lineage>
        <taxon>Eukaryota</taxon>
        <taxon>Metazoa</taxon>
        <taxon>Ecdysozoa</taxon>
        <taxon>Arthropoda</taxon>
        <taxon>Hexapoda</taxon>
        <taxon>Insecta</taxon>
        <taxon>Pterygota</taxon>
        <taxon>Neoptera</taxon>
        <taxon>Endopterygota</taxon>
        <taxon>Diptera</taxon>
        <taxon>Brachycera</taxon>
        <taxon>Muscomorpha</taxon>
        <taxon>Oestroidea</taxon>
        <taxon>Calliphoridae</taxon>
        <taxon>Luciliinae</taxon>
        <taxon>Lucilia</taxon>
    </lineage>
</organism>
<feature type="transmembrane region" description="Helical" evidence="1">
    <location>
        <begin position="122"/>
        <end position="146"/>
    </location>
</feature>
<keyword evidence="1" id="KW-0472">Membrane</keyword>
<dbReference type="AlphaFoldDB" id="A0A0L0CIA5"/>
<evidence type="ECO:0000313" key="2">
    <source>
        <dbReference type="EMBL" id="KNC32143.1"/>
    </source>
</evidence>
<name>A0A0L0CIA5_LUCCU</name>
<accession>A0A0L0CIA5</accession>
<feature type="transmembrane region" description="Helical" evidence="1">
    <location>
        <begin position="53"/>
        <end position="79"/>
    </location>
</feature>
<protein>
    <submittedName>
        <fullName evidence="2">Uncharacterized protein</fullName>
    </submittedName>
</protein>
<evidence type="ECO:0000313" key="3">
    <source>
        <dbReference type="Proteomes" id="UP000037069"/>
    </source>
</evidence>
<evidence type="ECO:0000256" key="1">
    <source>
        <dbReference type="SAM" id="Phobius"/>
    </source>
</evidence>
<sequence length="274" mass="29884">MGDLIDLVVELLVISLDSLVLLRAPSARDLLEVILVGNAISSSSAVSLRLRDLLLTVAVAVATLLTTAGIDTLFCSFPLPLVEAKLTRLMVFDLALPNFLRDLAFVIDAVDDLEILLLFDLAFVRLTFSFEVFCVVVLLLVVIFATRLFNVRRVVRLLAKSLGDDTISLAGKDFLLAGFFLTYNSLMGSLLPSSTAAGLDFKTNSVFLVARFALGKRNELPRDLLPLEGSKRIFKSLYKTLLFARGIGGDNVGGVVVGSFVLLLRLPQNVVLFY</sequence>
<keyword evidence="1" id="KW-0812">Transmembrane</keyword>
<keyword evidence="3" id="KW-1185">Reference proteome</keyword>
<gene>
    <name evidence="2" type="ORF">FF38_12452</name>
</gene>
<reference evidence="2 3" key="1">
    <citation type="journal article" date="2015" name="Nat. Commun.">
        <title>Lucilia cuprina genome unlocks parasitic fly biology to underpin future interventions.</title>
        <authorList>
            <person name="Anstead C.A."/>
            <person name="Korhonen P.K."/>
            <person name="Young N.D."/>
            <person name="Hall R.S."/>
            <person name="Jex A.R."/>
            <person name="Murali S.C."/>
            <person name="Hughes D.S."/>
            <person name="Lee S.F."/>
            <person name="Perry T."/>
            <person name="Stroehlein A.J."/>
            <person name="Ansell B.R."/>
            <person name="Breugelmans B."/>
            <person name="Hofmann A."/>
            <person name="Qu J."/>
            <person name="Dugan S."/>
            <person name="Lee S.L."/>
            <person name="Chao H."/>
            <person name="Dinh H."/>
            <person name="Han Y."/>
            <person name="Doddapaneni H.V."/>
            <person name="Worley K.C."/>
            <person name="Muzny D.M."/>
            <person name="Ioannidis P."/>
            <person name="Waterhouse R.M."/>
            <person name="Zdobnov E.M."/>
            <person name="James P.J."/>
            <person name="Bagnall N.H."/>
            <person name="Kotze A.C."/>
            <person name="Gibbs R.A."/>
            <person name="Richards S."/>
            <person name="Batterham P."/>
            <person name="Gasser R.B."/>
        </authorList>
    </citation>
    <scope>NUCLEOTIDE SEQUENCE [LARGE SCALE GENOMIC DNA]</scope>
    <source>
        <strain evidence="2 3">LS</strain>
        <tissue evidence="2">Full body</tissue>
    </source>
</reference>
<keyword evidence="1" id="KW-1133">Transmembrane helix</keyword>
<dbReference type="Proteomes" id="UP000037069">
    <property type="component" value="Unassembled WGS sequence"/>
</dbReference>
<proteinExistence type="predicted"/>